<dbReference type="InterPro" id="IPR037185">
    <property type="entry name" value="EmrE-like"/>
</dbReference>
<protein>
    <recommendedName>
        <fullName evidence="6">EamA domain-containing protein</fullName>
    </recommendedName>
</protein>
<feature type="transmembrane region" description="Helical" evidence="5">
    <location>
        <begin position="34"/>
        <end position="54"/>
    </location>
</feature>
<dbReference type="InterPro" id="IPR000620">
    <property type="entry name" value="EamA_dom"/>
</dbReference>
<reference evidence="7" key="1">
    <citation type="journal article" date="2014" name="Front. Microbiol.">
        <title>High frequency of phylogenetically diverse reductive dehalogenase-homologous genes in deep subseafloor sedimentary metagenomes.</title>
        <authorList>
            <person name="Kawai M."/>
            <person name="Futagami T."/>
            <person name="Toyoda A."/>
            <person name="Takaki Y."/>
            <person name="Nishi S."/>
            <person name="Hori S."/>
            <person name="Arai W."/>
            <person name="Tsubouchi T."/>
            <person name="Morono Y."/>
            <person name="Uchiyama I."/>
            <person name="Ito T."/>
            <person name="Fujiyama A."/>
            <person name="Inagaki F."/>
            <person name="Takami H."/>
        </authorList>
    </citation>
    <scope>NUCLEOTIDE SEQUENCE</scope>
    <source>
        <strain evidence="7">Expedition CK06-06</strain>
    </source>
</reference>
<comment type="caution">
    <text evidence="7">The sequence shown here is derived from an EMBL/GenBank/DDBJ whole genome shotgun (WGS) entry which is preliminary data.</text>
</comment>
<evidence type="ECO:0000256" key="1">
    <source>
        <dbReference type="ARBA" id="ARBA00004141"/>
    </source>
</evidence>
<dbReference type="PANTHER" id="PTHR32322:SF2">
    <property type="entry name" value="EAMA DOMAIN-CONTAINING PROTEIN"/>
    <property type="match status" value="1"/>
</dbReference>
<evidence type="ECO:0000256" key="5">
    <source>
        <dbReference type="SAM" id="Phobius"/>
    </source>
</evidence>
<organism evidence="7">
    <name type="scientific">marine sediment metagenome</name>
    <dbReference type="NCBI Taxonomy" id="412755"/>
    <lineage>
        <taxon>unclassified sequences</taxon>
        <taxon>metagenomes</taxon>
        <taxon>ecological metagenomes</taxon>
    </lineage>
</organism>
<feature type="domain" description="EamA" evidence="6">
    <location>
        <begin position="8"/>
        <end position="96"/>
    </location>
</feature>
<dbReference type="InterPro" id="IPR050638">
    <property type="entry name" value="AA-Vitamin_Transporters"/>
</dbReference>
<evidence type="ECO:0000256" key="4">
    <source>
        <dbReference type="ARBA" id="ARBA00023136"/>
    </source>
</evidence>
<proteinExistence type="predicted"/>
<gene>
    <name evidence="7" type="ORF">S01H1_55628</name>
</gene>
<dbReference type="EMBL" id="BARS01036171">
    <property type="protein sequence ID" value="GAG26545.1"/>
    <property type="molecule type" value="Genomic_DNA"/>
</dbReference>
<evidence type="ECO:0000259" key="6">
    <source>
        <dbReference type="Pfam" id="PF00892"/>
    </source>
</evidence>
<accession>X0W7K2</accession>
<evidence type="ECO:0000256" key="2">
    <source>
        <dbReference type="ARBA" id="ARBA00022692"/>
    </source>
</evidence>
<feature type="transmembrane region" description="Helical" evidence="5">
    <location>
        <begin position="66"/>
        <end position="88"/>
    </location>
</feature>
<dbReference type="PANTHER" id="PTHR32322">
    <property type="entry name" value="INNER MEMBRANE TRANSPORTER"/>
    <property type="match status" value="1"/>
</dbReference>
<name>X0W7K2_9ZZZZ</name>
<keyword evidence="4 5" id="KW-0472">Membrane</keyword>
<dbReference type="GO" id="GO:0016020">
    <property type="term" value="C:membrane"/>
    <property type="evidence" value="ECO:0007669"/>
    <property type="project" value="UniProtKB-SubCell"/>
</dbReference>
<dbReference type="AlphaFoldDB" id="X0W7K2"/>
<keyword evidence="2 5" id="KW-0812">Transmembrane</keyword>
<dbReference type="Pfam" id="PF00892">
    <property type="entry name" value="EamA"/>
    <property type="match status" value="1"/>
</dbReference>
<keyword evidence="3 5" id="KW-1133">Transmembrane helix</keyword>
<evidence type="ECO:0000256" key="3">
    <source>
        <dbReference type="ARBA" id="ARBA00022989"/>
    </source>
</evidence>
<comment type="subcellular location">
    <subcellularLocation>
        <location evidence="1">Membrane</location>
        <topology evidence="1">Multi-pass membrane protein</topology>
    </subcellularLocation>
</comment>
<sequence>MPAVYLYTVILLGQAVFASTPLFIKIALNDFDPFTLGLVRFGISIILLNLFLLIRGKRIIPDRREWLWILFLGFLAIPLNQGLLFYGLQFTTPGHSAL</sequence>
<feature type="non-terminal residue" evidence="7">
    <location>
        <position position="98"/>
    </location>
</feature>
<dbReference type="SUPFAM" id="SSF103481">
    <property type="entry name" value="Multidrug resistance efflux transporter EmrE"/>
    <property type="match status" value="1"/>
</dbReference>
<evidence type="ECO:0000313" key="7">
    <source>
        <dbReference type="EMBL" id="GAG26545.1"/>
    </source>
</evidence>